<dbReference type="EMBL" id="AEDD01000002">
    <property type="protein sequence ID" value="EFM12188.1"/>
    <property type="molecule type" value="Genomic_DNA"/>
</dbReference>
<evidence type="ECO:0000259" key="2">
    <source>
        <dbReference type="SMART" id="SM00829"/>
    </source>
</evidence>
<dbReference type="Pfam" id="PF08240">
    <property type="entry name" value="ADH_N"/>
    <property type="match status" value="1"/>
</dbReference>
<dbReference type="PANTHER" id="PTHR11695">
    <property type="entry name" value="ALCOHOL DEHYDROGENASE RELATED"/>
    <property type="match status" value="1"/>
</dbReference>
<dbReference type="GO" id="GO:0008270">
    <property type="term" value="F:zinc ion binding"/>
    <property type="evidence" value="ECO:0007669"/>
    <property type="project" value="InterPro"/>
</dbReference>
<dbReference type="Proteomes" id="UP000005387">
    <property type="component" value="Unassembled WGS sequence"/>
</dbReference>
<dbReference type="SUPFAM" id="SSF50129">
    <property type="entry name" value="GroES-like"/>
    <property type="match status" value="1"/>
</dbReference>
<dbReference type="InterPro" id="IPR011032">
    <property type="entry name" value="GroES-like_sf"/>
</dbReference>
<dbReference type="Gene3D" id="3.90.180.10">
    <property type="entry name" value="Medium-chain alcohol dehydrogenases, catalytic domain"/>
    <property type="match status" value="1"/>
</dbReference>
<dbReference type="SUPFAM" id="SSF51735">
    <property type="entry name" value="NAD(P)-binding Rossmann-fold domains"/>
    <property type="match status" value="1"/>
</dbReference>
<dbReference type="GO" id="GO:0016491">
    <property type="term" value="F:oxidoreductase activity"/>
    <property type="evidence" value="ECO:0007669"/>
    <property type="project" value="UniProtKB-KW"/>
</dbReference>
<keyword evidence="4" id="KW-1185">Reference proteome</keyword>
<dbReference type="InterPro" id="IPR002364">
    <property type="entry name" value="Quin_OxRdtase/zeta-crystal_CS"/>
</dbReference>
<sequence>MRERGTRMMKALVYEVYGLPDVLRIAEVEIPIPKSNEVLVMVHAASVNSWDWDLLRGKPYITRIGGLRKPRFRTLGADIAGHVAAVGESVTRFKVGDEVFGDISGSGWGGFAELVSVREDTLTPKPEGLSFEEAAAIPQAAVLALQGLRDKGKLRQGHRLLINGSGGGVGTFAIQYAKLLGAEVTGVDSAEKLDVMRAVGADHVLDYAKVDFARNGLQYDVILDVVGNRSIHAVKRAVQAGGTYVMVGGTIPRLLQALLLSPFIHLFEKKKMSILVHKPNHDDQLVWKSLVEEARLKPIIDRRYALDDAAQAIRLLGEGKVKGKVVVYMEPAMT</sequence>
<dbReference type="CDD" id="cd08267">
    <property type="entry name" value="MDR1"/>
    <property type="match status" value="1"/>
</dbReference>
<reference evidence="3 4" key="1">
    <citation type="submission" date="2010-07" db="EMBL/GenBank/DDBJ databases">
        <title>The draft genome of Paenibacillus curdlanolyticus YK9.</title>
        <authorList>
            <consortium name="US DOE Joint Genome Institute (JGI-PGF)"/>
            <person name="Lucas S."/>
            <person name="Copeland A."/>
            <person name="Lapidus A."/>
            <person name="Cheng J.-F."/>
            <person name="Bruce D."/>
            <person name="Goodwin L."/>
            <person name="Pitluck S."/>
            <person name="Land M.L."/>
            <person name="Hauser L."/>
            <person name="Chang Y.-J."/>
            <person name="Jeffries C."/>
            <person name="Anderson I.J."/>
            <person name="Johnson E."/>
            <person name="Loganathan U."/>
            <person name="Mulhopadhyay B."/>
            <person name="Kyrpides N."/>
            <person name="Woyke T.J."/>
        </authorList>
    </citation>
    <scope>NUCLEOTIDE SEQUENCE [LARGE SCALE GENOMIC DNA]</scope>
    <source>
        <strain evidence="3 4">YK9</strain>
    </source>
</reference>
<dbReference type="Pfam" id="PF13602">
    <property type="entry name" value="ADH_zinc_N_2"/>
    <property type="match status" value="1"/>
</dbReference>
<evidence type="ECO:0000313" key="3">
    <source>
        <dbReference type="EMBL" id="EFM12188.1"/>
    </source>
</evidence>
<dbReference type="PROSITE" id="PS01162">
    <property type="entry name" value="QOR_ZETA_CRYSTAL"/>
    <property type="match status" value="1"/>
</dbReference>
<dbReference type="RefSeq" id="WP_006036883.1">
    <property type="nucleotide sequence ID" value="NZ_AEDD01000002.1"/>
</dbReference>
<dbReference type="InterPro" id="IPR036291">
    <property type="entry name" value="NAD(P)-bd_dom_sf"/>
</dbReference>
<dbReference type="InterPro" id="IPR013154">
    <property type="entry name" value="ADH-like_N"/>
</dbReference>
<dbReference type="STRING" id="717606.PaecuDRAFT_0868"/>
<proteinExistence type="predicted"/>
<dbReference type="AlphaFoldDB" id="E0I5E6"/>
<evidence type="ECO:0000256" key="1">
    <source>
        <dbReference type="ARBA" id="ARBA00023002"/>
    </source>
</evidence>
<dbReference type="SMART" id="SM00829">
    <property type="entry name" value="PKS_ER"/>
    <property type="match status" value="1"/>
</dbReference>
<organism evidence="3 4">
    <name type="scientific">Paenibacillus curdlanolyticus YK9</name>
    <dbReference type="NCBI Taxonomy" id="717606"/>
    <lineage>
        <taxon>Bacteria</taxon>
        <taxon>Bacillati</taxon>
        <taxon>Bacillota</taxon>
        <taxon>Bacilli</taxon>
        <taxon>Bacillales</taxon>
        <taxon>Paenibacillaceae</taxon>
        <taxon>Paenibacillus</taxon>
    </lineage>
</organism>
<feature type="domain" description="Enoyl reductase (ER)" evidence="2">
    <location>
        <begin position="18"/>
        <end position="327"/>
    </location>
</feature>
<dbReference type="Gene3D" id="3.40.50.720">
    <property type="entry name" value="NAD(P)-binding Rossmann-like Domain"/>
    <property type="match status" value="1"/>
</dbReference>
<dbReference type="InterPro" id="IPR050700">
    <property type="entry name" value="YIM1/Zinc_Alcohol_DH_Fams"/>
</dbReference>
<name>E0I5E6_9BACL</name>
<dbReference type="InterPro" id="IPR020843">
    <property type="entry name" value="ER"/>
</dbReference>
<dbReference type="PANTHER" id="PTHR11695:SF294">
    <property type="entry name" value="RETICULON-4-INTERACTING PROTEIN 1, MITOCHONDRIAL"/>
    <property type="match status" value="1"/>
</dbReference>
<evidence type="ECO:0000313" key="4">
    <source>
        <dbReference type="Proteomes" id="UP000005387"/>
    </source>
</evidence>
<keyword evidence="1" id="KW-0560">Oxidoreductase</keyword>
<gene>
    <name evidence="3" type="ORF">PaecuDRAFT_0868</name>
</gene>
<accession>E0I5E6</accession>
<protein>
    <submittedName>
        <fullName evidence="3">Alcohol dehydrogenase zinc-binding domain protein</fullName>
    </submittedName>
</protein>
<dbReference type="eggNOG" id="COG0604">
    <property type="taxonomic scope" value="Bacteria"/>
</dbReference>